<proteinExistence type="predicted"/>
<dbReference type="Proteomes" id="UP001642540">
    <property type="component" value="Unassembled WGS sequence"/>
</dbReference>
<feature type="chain" id="PRO_5047121396" description="SCP domain-containing protein" evidence="2">
    <location>
        <begin position="22"/>
        <end position="325"/>
    </location>
</feature>
<protein>
    <recommendedName>
        <fullName evidence="3">SCP domain-containing protein</fullName>
    </recommendedName>
</protein>
<feature type="domain" description="SCP" evidence="3">
    <location>
        <begin position="171"/>
        <end position="312"/>
    </location>
</feature>
<feature type="signal peptide" evidence="2">
    <location>
        <begin position="1"/>
        <end position="21"/>
    </location>
</feature>
<dbReference type="SUPFAM" id="SSF55797">
    <property type="entry name" value="PR-1-like"/>
    <property type="match status" value="1"/>
</dbReference>
<name>A0ABP1RJ06_9HEXA</name>
<evidence type="ECO:0000313" key="4">
    <source>
        <dbReference type="EMBL" id="CAL8128998.1"/>
    </source>
</evidence>
<dbReference type="Gene3D" id="3.40.33.10">
    <property type="entry name" value="CAP"/>
    <property type="match status" value="1"/>
</dbReference>
<evidence type="ECO:0000256" key="1">
    <source>
        <dbReference type="SAM" id="MobiDB-lite"/>
    </source>
</evidence>
<dbReference type="InterPro" id="IPR001283">
    <property type="entry name" value="CRISP-related"/>
</dbReference>
<dbReference type="InterPro" id="IPR014044">
    <property type="entry name" value="CAP_dom"/>
</dbReference>
<sequence length="325" mass="36422">MKHIGKVAYLAVSAILFFTEAAPDSDIQHGMDMSFLAYDLVCWYLSAKQLYFDKSARWDYDGNCGIGPQNVKGNLGQFNDDREMLLKYFGQITKSIAMNWLPHEYGDVCNAYLEDPKKAAPSDESDVLNDNETGDYPWKGFSYCMIQQLRNMFGEKAIQAVNDEKTHGHKDWRQTILDQDNAYRAHHGTEPFKMDSELNAAAQKWADHLASKCKELTQDSHSSSEIRHFRGSGSGENLNGGSEGADQAALAAYRASNAWYKEVDNYPDKGTVGHFTQTVWRSSTNVGYGFAVGDCGNAYFVGRYFPQGNVQGEDEYKKNVLPAIS</sequence>
<feature type="region of interest" description="Disordered" evidence="1">
    <location>
        <begin position="221"/>
        <end position="243"/>
    </location>
</feature>
<dbReference type="PANTHER" id="PTHR10334">
    <property type="entry name" value="CYSTEINE-RICH SECRETORY PROTEIN-RELATED"/>
    <property type="match status" value="1"/>
</dbReference>
<comment type="caution">
    <text evidence="4">The sequence shown here is derived from an EMBL/GenBank/DDBJ whole genome shotgun (WGS) entry which is preliminary data.</text>
</comment>
<keyword evidence="2" id="KW-0732">Signal</keyword>
<dbReference type="PRINTS" id="PR00837">
    <property type="entry name" value="V5TPXLIKE"/>
</dbReference>
<dbReference type="InterPro" id="IPR034113">
    <property type="entry name" value="SCP_GAPR1-like"/>
</dbReference>
<evidence type="ECO:0000259" key="3">
    <source>
        <dbReference type="SMART" id="SM00198"/>
    </source>
</evidence>
<dbReference type="CDD" id="cd05382">
    <property type="entry name" value="CAP_GAPR1-like"/>
    <property type="match status" value="1"/>
</dbReference>
<evidence type="ECO:0000313" key="5">
    <source>
        <dbReference type="Proteomes" id="UP001642540"/>
    </source>
</evidence>
<dbReference type="EMBL" id="CAXLJM020000075">
    <property type="protein sequence ID" value="CAL8128998.1"/>
    <property type="molecule type" value="Genomic_DNA"/>
</dbReference>
<dbReference type="InterPro" id="IPR035940">
    <property type="entry name" value="CAP_sf"/>
</dbReference>
<gene>
    <name evidence="4" type="ORF">ODALV1_LOCUS22757</name>
</gene>
<keyword evidence="5" id="KW-1185">Reference proteome</keyword>
<reference evidence="4 5" key="1">
    <citation type="submission" date="2024-08" db="EMBL/GenBank/DDBJ databases">
        <authorList>
            <person name="Cucini C."/>
            <person name="Frati F."/>
        </authorList>
    </citation>
    <scope>NUCLEOTIDE SEQUENCE [LARGE SCALE GENOMIC DNA]</scope>
</reference>
<evidence type="ECO:0000256" key="2">
    <source>
        <dbReference type="SAM" id="SignalP"/>
    </source>
</evidence>
<organism evidence="4 5">
    <name type="scientific">Orchesella dallaii</name>
    <dbReference type="NCBI Taxonomy" id="48710"/>
    <lineage>
        <taxon>Eukaryota</taxon>
        <taxon>Metazoa</taxon>
        <taxon>Ecdysozoa</taxon>
        <taxon>Arthropoda</taxon>
        <taxon>Hexapoda</taxon>
        <taxon>Collembola</taxon>
        <taxon>Entomobryomorpha</taxon>
        <taxon>Entomobryoidea</taxon>
        <taxon>Orchesellidae</taxon>
        <taxon>Orchesellinae</taxon>
        <taxon>Orchesella</taxon>
    </lineage>
</organism>
<dbReference type="Pfam" id="PF00188">
    <property type="entry name" value="CAP"/>
    <property type="match status" value="1"/>
</dbReference>
<accession>A0ABP1RJ06</accession>
<dbReference type="SMART" id="SM00198">
    <property type="entry name" value="SCP"/>
    <property type="match status" value="1"/>
</dbReference>